<dbReference type="GO" id="GO:0006508">
    <property type="term" value="P:proteolysis"/>
    <property type="evidence" value="ECO:0007669"/>
    <property type="project" value="UniProtKB-KW"/>
</dbReference>
<evidence type="ECO:0000313" key="3">
    <source>
        <dbReference type="Proteomes" id="UP000006051"/>
    </source>
</evidence>
<dbReference type="SUPFAM" id="SSF52540">
    <property type="entry name" value="P-loop containing nucleoside triphosphate hydrolases"/>
    <property type="match status" value="1"/>
</dbReference>
<accession>I4A0B2</accession>
<dbReference type="Gene3D" id="3.40.50.300">
    <property type="entry name" value="P-loop containing nucleotide triphosphate hydrolases"/>
    <property type="match status" value="1"/>
</dbReference>
<proteinExistence type="predicted"/>
<dbReference type="HOGENOM" id="CLU_092738_0_0_10"/>
<dbReference type="STRING" id="867902.Ornrh_1212"/>
<dbReference type="RefSeq" id="WP_014790961.1">
    <property type="nucleotide sequence ID" value="NC_018016.1"/>
</dbReference>
<dbReference type="GeneID" id="97257877"/>
<dbReference type="SMART" id="SM00382">
    <property type="entry name" value="AAA"/>
    <property type="match status" value="1"/>
</dbReference>
<dbReference type="KEGG" id="orh:Ornrh_1212"/>
<reference evidence="2 3" key="1">
    <citation type="submission" date="2012-06" db="EMBL/GenBank/DDBJ databases">
        <title>The complete genome of Ornithobacterium rhinotracheale DSM 15997.</title>
        <authorList>
            <consortium name="US DOE Joint Genome Institute (JGI-PGF)"/>
            <person name="Lucas S."/>
            <person name="Copeland A."/>
            <person name="Lapidus A."/>
            <person name="Goodwin L."/>
            <person name="Pitluck S."/>
            <person name="Peters L."/>
            <person name="Mikhailova N."/>
            <person name="Teshima H."/>
            <person name="Kyrpides N."/>
            <person name="Mavromatis K."/>
            <person name="Pagani I."/>
            <person name="Ivanova N."/>
            <person name="Ovchinnikova G."/>
            <person name="Zeytun A."/>
            <person name="Detter J.C."/>
            <person name="Han C."/>
            <person name="Land M."/>
            <person name="Hauser L."/>
            <person name="Markowitz V."/>
            <person name="Cheng J.-F."/>
            <person name="Hugenholtz P."/>
            <person name="Woyke T."/>
            <person name="Wu D."/>
            <person name="Lang E."/>
            <person name="Kopitz M."/>
            <person name="Brambilla E."/>
            <person name="Klenk H.-P."/>
            <person name="Eisen J.A."/>
        </authorList>
    </citation>
    <scope>NUCLEOTIDE SEQUENCE [LARGE SCALE GENOMIC DNA]</scope>
    <source>
        <strain evidence="3">ATCC 51463 / DSM 15997 / CCUG 23171 / LMG 9086</strain>
    </source>
</reference>
<dbReference type="GO" id="GO:0008233">
    <property type="term" value="F:peptidase activity"/>
    <property type="evidence" value="ECO:0007669"/>
    <property type="project" value="UniProtKB-KW"/>
</dbReference>
<name>I4A0B2_ORNRL</name>
<evidence type="ECO:0000313" key="2">
    <source>
        <dbReference type="EMBL" id="AFL97396.1"/>
    </source>
</evidence>
<dbReference type="InterPro" id="IPR027417">
    <property type="entry name" value="P-loop_NTPase"/>
</dbReference>
<protein>
    <submittedName>
        <fullName evidence="2">Putative ATP-dependent serine protease</fullName>
    </submittedName>
</protein>
<keyword evidence="2" id="KW-0645">Protease</keyword>
<dbReference type="EMBL" id="CP003283">
    <property type="protein sequence ID" value="AFL97396.1"/>
    <property type="molecule type" value="Genomic_DNA"/>
</dbReference>
<sequence length="219" mass="25567">MAKSELEIPRYYTHEDIEKARFNEFEFTGEWGRHLGKPERTGSLLIYGGSGHGKTTYALQLMKYLCSFERVFYNSAEEGLRASFKRSVNLNNLKEVAGKYVMQKEKYDDMVKRLDRKRQPKIVFVDSVQYVFRGKKDTDYFELIEKFPETLFIFISQMQKGEPKGAIADAIKWDAQSVIRVIDFKAYIEKSRIGGDELTPYTINKNKAQERELKLLQKG</sequence>
<dbReference type="eggNOG" id="COG1066">
    <property type="taxonomic scope" value="Bacteria"/>
</dbReference>
<keyword evidence="2" id="KW-0378">Hydrolase</keyword>
<dbReference type="InterPro" id="IPR003593">
    <property type="entry name" value="AAA+_ATPase"/>
</dbReference>
<gene>
    <name evidence="2" type="ordered locus">Ornrh_1212</name>
</gene>
<organism evidence="2 3">
    <name type="scientific">Ornithobacterium rhinotracheale (strain ATCC 51463 / DSM 15997 / CCUG 23171 / CIP 104009 / LMG 9086)</name>
    <dbReference type="NCBI Taxonomy" id="867902"/>
    <lineage>
        <taxon>Bacteria</taxon>
        <taxon>Pseudomonadati</taxon>
        <taxon>Bacteroidota</taxon>
        <taxon>Flavobacteriia</taxon>
        <taxon>Flavobacteriales</taxon>
        <taxon>Weeksellaceae</taxon>
        <taxon>Ornithobacterium</taxon>
    </lineage>
</organism>
<evidence type="ECO:0000259" key="1">
    <source>
        <dbReference type="SMART" id="SM00382"/>
    </source>
</evidence>
<keyword evidence="3" id="KW-1185">Reference proteome</keyword>
<dbReference type="PATRIC" id="fig|867902.3.peg.1189"/>
<dbReference type="AlphaFoldDB" id="I4A0B2"/>
<feature type="domain" description="AAA+ ATPase" evidence="1">
    <location>
        <begin position="40"/>
        <end position="192"/>
    </location>
</feature>
<dbReference type="Proteomes" id="UP000006051">
    <property type="component" value="Chromosome"/>
</dbReference>